<protein>
    <submittedName>
        <fullName evidence="2">DUF19 domain-containing protein</fullName>
    </submittedName>
</protein>
<dbReference type="WBParaSite" id="PS1159_v2.g11889.t1">
    <property type="protein sequence ID" value="PS1159_v2.g11889.t1"/>
    <property type="gene ID" value="PS1159_v2.g11889"/>
</dbReference>
<accession>A0AC35EY87</accession>
<sequence>MNFLLIAVVLFSLIFEIVYAKCDSRGLQQLEQCYGSLMDTGAVPPSFLEDPKTMQGFDRDFASYCKIHYDKFDCLGYYGNTCLNIPTFSKVFGFTERESLDILITDFKFEYFCSRPNIPKTECKIYDGTIEAECKNSTNFEDECQFFTDYISCNKNSMSEQCNQKSYVDFVMNAVEFSLQKIFPNCNAQ</sequence>
<evidence type="ECO:0000313" key="1">
    <source>
        <dbReference type="Proteomes" id="UP000887580"/>
    </source>
</evidence>
<dbReference type="Proteomes" id="UP000887580">
    <property type="component" value="Unplaced"/>
</dbReference>
<reference evidence="2" key="1">
    <citation type="submission" date="2025-08" db="UniProtKB">
        <authorList>
            <consortium name="WormBaseParasite"/>
        </authorList>
    </citation>
    <scope>IDENTIFICATION</scope>
</reference>
<evidence type="ECO:0000313" key="2">
    <source>
        <dbReference type="WBParaSite" id="PS1159_v2.g11889.t1"/>
    </source>
</evidence>
<proteinExistence type="predicted"/>
<name>A0AC35EY87_9BILA</name>
<organism evidence="1 2">
    <name type="scientific">Panagrolaimus sp. PS1159</name>
    <dbReference type="NCBI Taxonomy" id="55785"/>
    <lineage>
        <taxon>Eukaryota</taxon>
        <taxon>Metazoa</taxon>
        <taxon>Ecdysozoa</taxon>
        <taxon>Nematoda</taxon>
        <taxon>Chromadorea</taxon>
        <taxon>Rhabditida</taxon>
        <taxon>Tylenchina</taxon>
        <taxon>Panagrolaimomorpha</taxon>
        <taxon>Panagrolaimoidea</taxon>
        <taxon>Panagrolaimidae</taxon>
        <taxon>Panagrolaimus</taxon>
    </lineage>
</organism>